<dbReference type="RefSeq" id="WP_129749126.1">
    <property type="nucleotide sequence ID" value="NZ_JUIV01000032.1"/>
</dbReference>
<dbReference type="EMBL" id="JUIV01000032">
    <property type="protein sequence ID" value="RYJ36441.1"/>
    <property type="molecule type" value="Genomic_DNA"/>
</dbReference>
<evidence type="ECO:0000313" key="1">
    <source>
        <dbReference type="EMBL" id="RYJ36441.1"/>
    </source>
</evidence>
<dbReference type="OrthoDB" id="1430940at2"/>
<reference evidence="1 2" key="1">
    <citation type="submission" date="2014-12" db="EMBL/GenBank/DDBJ databases">
        <title>Genome sequence of Flavobacterium anhuiense RCM74.</title>
        <authorList>
            <person name="Kim J.F."/>
            <person name="Song J.Y."/>
            <person name="Kwak M.-J."/>
            <person name="Lee S.-W."/>
        </authorList>
    </citation>
    <scope>NUCLEOTIDE SEQUENCE [LARGE SCALE GENOMIC DNA]</scope>
    <source>
        <strain evidence="1 2">RCM74</strain>
    </source>
</reference>
<dbReference type="AlphaFoldDB" id="A0A444VS51"/>
<comment type="caution">
    <text evidence="1">The sequence shown here is derived from an EMBL/GenBank/DDBJ whole genome shotgun (WGS) entry which is preliminary data.</text>
</comment>
<proteinExistence type="predicted"/>
<protein>
    <submittedName>
        <fullName evidence="1">Uncharacterized protein</fullName>
    </submittedName>
</protein>
<name>A0A444VS51_9FLAO</name>
<organism evidence="1 2">
    <name type="scientific">Flavobacterium anhuiense</name>
    <dbReference type="NCBI Taxonomy" id="459526"/>
    <lineage>
        <taxon>Bacteria</taxon>
        <taxon>Pseudomonadati</taxon>
        <taxon>Bacteroidota</taxon>
        <taxon>Flavobacteriia</taxon>
        <taxon>Flavobacteriales</taxon>
        <taxon>Flavobacteriaceae</taxon>
        <taxon>Flavobacterium</taxon>
    </lineage>
</organism>
<accession>A0A444VS51</accession>
<dbReference type="Proteomes" id="UP000290433">
    <property type="component" value="Unassembled WGS sequence"/>
</dbReference>
<sequence length="173" mass="20734">MKKLQFLFIVFLLPFLLLSQNKISKSEVQKIIKESQIQKKNGRISLPSIKSWKFNNTDSLYFKSDTLIAIQNKTNTQNDFCEFIDWTFYRKNAFILGNTSYCEEPHSRLVTKYPEDYFYIAVYQIENRTMIDMLRNDKMIVDSFNVIEIENNDEFLKIKLVRRFIPLPYNNKI</sequence>
<gene>
    <name evidence="1" type="ORF">NU08_4507</name>
</gene>
<evidence type="ECO:0000313" key="2">
    <source>
        <dbReference type="Proteomes" id="UP000290433"/>
    </source>
</evidence>